<gene>
    <name evidence="2" type="ORF">EDD42_3190</name>
</gene>
<sequence length="191" mass="19818">MSTPALYRRAVRRETHSPRSTLAIAIAIILALVLAWLGTESVLAAIGQPALLVAPKDIVTAVLTAATAPAPLLVAIGAVAAIIGLVLIVLSLAPARQGRRGSIADRTAAVVDDRVIAQSLARVASYAGDIDPSQVSVSVGARSARVDVTPTSGRRVDQREIQQAVDAEVASYDYRPALRAKVRVSSKGTVA</sequence>
<reference evidence="2 3" key="1">
    <citation type="submission" date="2018-11" db="EMBL/GenBank/DDBJ databases">
        <title>Sequencing the genomes of 1000 actinobacteria strains.</title>
        <authorList>
            <person name="Klenk H.-P."/>
        </authorList>
    </citation>
    <scope>NUCLEOTIDE SEQUENCE [LARGE SCALE GENOMIC DNA]</scope>
    <source>
        <strain evidence="2 3">DSM 14012</strain>
    </source>
</reference>
<dbReference type="RefSeq" id="WP_085513769.1">
    <property type="nucleotide sequence ID" value="NZ_FXAP01000006.1"/>
</dbReference>
<evidence type="ECO:0000313" key="3">
    <source>
        <dbReference type="Proteomes" id="UP000266915"/>
    </source>
</evidence>
<dbReference type="Proteomes" id="UP000266915">
    <property type="component" value="Unassembled WGS sequence"/>
</dbReference>
<proteinExistence type="predicted"/>
<evidence type="ECO:0000256" key="1">
    <source>
        <dbReference type="SAM" id="Phobius"/>
    </source>
</evidence>
<keyword evidence="3" id="KW-1185">Reference proteome</keyword>
<comment type="caution">
    <text evidence="2">The sequence shown here is derived from an EMBL/GenBank/DDBJ whole genome shotgun (WGS) entry which is preliminary data.</text>
</comment>
<name>A0A3N2C6F2_9MICO</name>
<evidence type="ECO:0000313" key="2">
    <source>
        <dbReference type="EMBL" id="ROR83087.1"/>
    </source>
</evidence>
<evidence type="ECO:0008006" key="4">
    <source>
        <dbReference type="Google" id="ProtNLM"/>
    </source>
</evidence>
<keyword evidence="1" id="KW-0472">Membrane</keyword>
<accession>A0A3N2C6F2</accession>
<dbReference type="AlphaFoldDB" id="A0A3N2C6F2"/>
<organism evidence="2 3">
    <name type="scientific">Plantibacter flavus</name>
    <dbReference type="NCBI Taxonomy" id="150123"/>
    <lineage>
        <taxon>Bacteria</taxon>
        <taxon>Bacillati</taxon>
        <taxon>Actinomycetota</taxon>
        <taxon>Actinomycetes</taxon>
        <taxon>Micrococcales</taxon>
        <taxon>Microbacteriaceae</taxon>
        <taxon>Plantibacter</taxon>
    </lineage>
</organism>
<dbReference type="EMBL" id="RKHL01000001">
    <property type="protein sequence ID" value="ROR83087.1"/>
    <property type="molecule type" value="Genomic_DNA"/>
</dbReference>
<feature type="transmembrane region" description="Helical" evidence="1">
    <location>
        <begin position="68"/>
        <end position="93"/>
    </location>
</feature>
<keyword evidence="1" id="KW-0812">Transmembrane</keyword>
<keyword evidence="1" id="KW-1133">Transmembrane helix</keyword>
<protein>
    <recommendedName>
        <fullName evidence="4">DNA/RNA endonuclease G</fullName>
    </recommendedName>
</protein>